<accession>A0A8X7QES2</accession>
<gene>
    <name evidence="9" type="ORF">Bca52824_063659</name>
</gene>
<dbReference type="InterPro" id="IPR002013">
    <property type="entry name" value="SAC_dom"/>
</dbReference>
<keyword evidence="4" id="KW-0472">Membrane</keyword>
<dbReference type="AlphaFoldDB" id="A0A8X7QES2"/>
<dbReference type="Proteomes" id="UP000886595">
    <property type="component" value="Unassembled WGS sequence"/>
</dbReference>
<feature type="compositionally biased region" description="Basic and acidic residues" evidence="7">
    <location>
        <begin position="1050"/>
        <end position="1065"/>
    </location>
</feature>
<evidence type="ECO:0000256" key="3">
    <source>
        <dbReference type="ARBA" id="ARBA00022801"/>
    </source>
</evidence>
<reference evidence="9 10" key="1">
    <citation type="submission" date="2020-02" db="EMBL/GenBank/DDBJ databases">
        <authorList>
            <person name="Ma Q."/>
            <person name="Huang Y."/>
            <person name="Song X."/>
            <person name="Pei D."/>
        </authorList>
    </citation>
    <scope>NUCLEOTIDE SEQUENCE [LARGE SCALE GENOMIC DNA]</scope>
    <source>
        <strain evidence="9">Sxm20200214</strain>
        <tissue evidence="9">Leaf</tissue>
    </source>
</reference>
<keyword evidence="3" id="KW-0378">Hydrolase</keyword>
<comment type="subunit">
    <text evidence="6">Component of the PI(3,5)P2 regulatory complex at least composed of ATG18, SAC/FIG4, FAB1 and VAC14.</text>
</comment>
<sequence length="1154" mass="130031">MEKSENSTTSSHSSFAKIQPNKRFFRVLKIDRSEPSELHISEDPVVYSPQEIKSLLLQRRLSLHCSLYFIYLQVQEASVNYTYPIMQSLQKNVLSSGEEAVPYDNIFLWNAYLTQPIRSRCNQQHYLGILSRVKTIRGSIYGRDFSVTLVSRRSRHFAGTRYLKRGANDVETEQLVFDEEMRGSIPLFWSQETSKFSPKPDIFYDLNVCVIDIPLSGCFVSLQRYDPTYESTKMHFEDLVRRYGNPIIVLNLIKALNFHGNIHTFLLNVHAVTPFVLNSQMSMFIRREFANAVGYLNSILHEENHLKFIHWDFHKFAKRVESSEALDLTGFYFSCKPKIAKNKARHLKNCCRELSLRDLRAYSVELTRGESSNDILTALANREKEMKLSQQKIDDGTDSSAPLYQSFLRTNCIDCLDRTNVVGRQLHAMGLSDTSKIDPNSSIAAATRAWAMPLHNNLQGKWKATTQSREFLKSIQRYYSNRYTDGEKQDAINLFLGYIQPQDGKPALWELDSDYYLHVVGIGDDIFPGSGVLSIPKPMSGIGVNLAPVPAFREDFSRKKPASFDKLIEQTCSSIKNVRLCSETDQRPGGSTGSTGVAPDAAEIQLKSPNWPFGSRKPEESGSATRPGADDSEKGVTSSERESTISATWNDHEEGIFQRYLSMTSTNVANGWYGGTLLGDQDENSEIYRHYAQLFTLFLSKPSEIVLEQSSAEVLHVNTVDVIIDIGEEETEMEKALNEYAQIGSKVGIIPTQCRYFAEDPCWLSRWLVGDDNIPKKLAGTEGILLLNRGWRSMNSPSKIAITWNGVMYINTAHINEKTMNKAVALGSLQLSKAWILSLCRQVSHDCLDSATDTPKPVIPHSDNVCWSACRETSRRMYWLFLGAVASEALDLTGFYFSCKPKIAKNKARHLSQVFLERQGKWKATTQSREFLKSIQRYYSNRYTDGEKQDAINLVLSIPKPMSGIGVNLAPVPAFREDFSRKKPAFDKLIEQTCSSIKNVRLCSETDQRPGGSTGSTGVAPDAAEIQLKSPNWPFGSRKPEESGSATRPGADDSEKGVTSSERESTISATWNDHEEETIGDSLRTSSAEVLHVNTVDVIIDIGEEETEMEKALNEYAQIGSKVGIIPTQCRYFKEDPCWLSRWLVGDDNIPKVI</sequence>
<evidence type="ECO:0000256" key="5">
    <source>
        <dbReference type="ARBA" id="ARBA00023337"/>
    </source>
</evidence>
<name>A0A8X7QES2_BRACI</name>
<comment type="caution">
    <text evidence="9">The sequence shown here is derived from an EMBL/GenBank/DDBJ whole genome shotgun (WGS) entry which is preliminary data.</text>
</comment>
<evidence type="ECO:0000313" key="9">
    <source>
        <dbReference type="EMBL" id="KAG2269104.1"/>
    </source>
</evidence>
<keyword evidence="10" id="KW-1185">Reference proteome</keyword>
<evidence type="ECO:0000259" key="8">
    <source>
        <dbReference type="PROSITE" id="PS50275"/>
    </source>
</evidence>
<evidence type="ECO:0000313" key="10">
    <source>
        <dbReference type="Proteomes" id="UP000886595"/>
    </source>
</evidence>
<dbReference type="PANTHER" id="PTHR45738:SF5">
    <property type="entry name" value="POLYPHOSPHOINOSITIDE PHOSPHATASE"/>
    <property type="match status" value="1"/>
</dbReference>
<feature type="compositionally biased region" description="Basic and acidic residues" evidence="7">
    <location>
        <begin position="628"/>
        <end position="643"/>
    </location>
</feature>
<comment type="catalytic activity">
    <reaction evidence="5">
        <text>a 1,2-diacyl-sn-glycero-3-phospho-(1D-myo-inositol-3,5-bisphosphate) + H2O = a 1,2-diacyl-sn-glycero-3-phospho-(1D-myo-inositol-3-phosphate) + phosphate</text>
        <dbReference type="Rhea" id="RHEA:32955"/>
        <dbReference type="ChEBI" id="CHEBI:15377"/>
        <dbReference type="ChEBI" id="CHEBI:43474"/>
        <dbReference type="ChEBI" id="CHEBI:57923"/>
        <dbReference type="ChEBI" id="CHEBI:58088"/>
    </reaction>
</comment>
<evidence type="ECO:0000256" key="6">
    <source>
        <dbReference type="ARBA" id="ARBA00023464"/>
    </source>
</evidence>
<dbReference type="PANTHER" id="PTHR45738">
    <property type="entry name" value="POLYPHOSPHOINOSITIDE PHOSPHATASE"/>
    <property type="match status" value="1"/>
</dbReference>
<protein>
    <recommendedName>
        <fullName evidence="8">SAC domain-containing protein</fullName>
    </recommendedName>
</protein>
<feature type="region of interest" description="Disordered" evidence="7">
    <location>
        <begin position="607"/>
        <end position="649"/>
    </location>
</feature>
<evidence type="ECO:0000256" key="2">
    <source>
        <dbReference type="ARBA" id="ARBA00022554"/>
    </source>
</evidence>
<dbReference type="InterPro" id="IPR043573">
    <property type="entry name" value="Fig4-like"/>
</dbReference>
<feature type="region of interest" description="Disordered" evidence="7">
    <location>
        <begin position="1005"/>
        <end position="1077"/>
    </location>
</feature>
<dbReference type="GO" id="GO:0043813">
    <property type="term" value="F:phosphatidylinositol-3,5-bisphosphate 5-phosphatase activity"/>
    <property type="evidence" value="ECO:0007669"/>
    <property type="project" value="InterPro"/>
</dbReference>
<evidence type="ECO:0000256" key="1">
    <source>
        <dbReference type="ARBA" id="ARBA00004148"/>
    </source>
</evidence>
<dbReference type="EMBL" id="JAAMPC010000013">
    <property type="protein sequence ID" value="KAG2269104.1"/>
    <property type="molecule type" value="Genomic_DNA"/>
</dbReference>
<dbReference type="GO" id="GO:0005774">
    <property type="term" value="C:vacuolar membrane"/>
    <property type="evidence" value="ECO:0007669"/>
    <property type="project" value="UniProtKB-SubCell"/>
</dbReference>
<proteinExistence type="predicted"/>
<feature type="domain" description="SAC" evidence="8">
    <location>
        <begin position="79"/>
        <end position="422"/>
    </location>
</feature>
<evidence type="ECO:0000256" key="7">
    <source>
        <dbReference type="SAM" id="MobiDB-lite"/>
    </source>
</evidence>
<comment type="subcellular location">
    <subcellularLocation>
        <location evidence="1">Vacuole membrane</location>
        <topology evidence="1">Peripheral membrane protein</topology>
    </subcellularLocation>
</comment>
<dbReference type="PROSITE" id="PS50275">
    <property type="entry name" value="SAC"/>
    <property type="match status" value="1"/>
</dbReference>
<evidence type="ECO:0000256" key="4">
    <source>
        <dbReference type="ARBA" id="ARBA00023136"/>
    </source>
</evidence>
<keyword evidence="2" id="KW-0926">Vacuole</keyword>
<organism evidence="9 10">
    <name type="scientific">Brassica carinata</name>
    <name type="common">Ethiopian mustard</name>
    <name type="synonym">Abyssinian cabbage</name>
    <dbReference type="NCBI Taxonomy" id="52824"/>
    <lineage>
        <taxon>Eukaryota</taxon>
        <taxon>Viridiplantae</taxon>
        <taxon>Streptophyta</taxon>
        <taxon>Embryophyta</taxon>
        <taxon>Tracheophyta</taxon>
        <taxon>Spermatophyta</taxon>
        <taxon>Magnoliopsida</taxon>
        <taxon>eudicotyledons</taxon>
        <taxon>Gunneridae</taxon>
        <taxon>Pentapetalae</taxon>
        <taxon>rosids</taxon>
        <taxon>malvids</taxon>
        <taxon>Brassicales</taxon>
        <taxon>Brassicaceae</taxon>
        <taxon>Brassiceae</taxon>
        <taxon>Brassica</taxon>
    </lineage>
</organism>
<dbReference type="OrthoDB" id="405996at2759"/>
<dbReference type="Pfam" id="PF02383">
    <property type="entry name" value="Syja_N"/>
    <property type="match status" value="1"/>
</dbReference>
<dbReference type="GO" id="GO:0046856">
    <property type="term" value="P:phosphatidylinositol dephosphorylation"/>
    <property type="evidence" value="ECO:0007669"/>
    <property type="project" value="InterPro"/>
</dbReference>